<keyword evidence="2" id="KW-1185">Reference proteome</keyword>
<proteinExistence type="predicted"/>
<reference evidence="1 2" key="1">
    <citation type="submission" date="2021-06" db="EMBL/GenBank/DDBJ databases">
        <title>Caerostris extrusa draft genome.</title>
        <authorList>
            <person name="Kono N."/>
            <person name="Arakawa K."/>
        </authorList>
    </citation>
    <scope>NUCLEOTIDE SEQUENCE [LARGE SCALE GENOMIC DNA]</scope>
</reference>
<dbReference type="EMBL" id="BPLR01003104">
    <property type="protein sequence ID" value="GIX81186.1"/>
    <property type="molecule type" value="Genomic_DNA"/>
</dbReference>
<comment type="caution">
    <text evidence="1">The sequence shown here is derived from an EMBL/GenBank/DDBJ whole genome shotgun (WGS) entry which is preliminary data.</text>
</comment>
<evidence type="ECO:0000313" key="1">
    <source>
        <dbReference type="EMBL" id="GIX81186.1"/>
    </source>
</evidence>
<accession>A0AAV4NB78</accession>
<dbReference type="Proteomes" id="UP001054945">
    <property type="component" value="Unassembled WGS sequence"/>
</dbReference>
<protein>
    <submittedName>
        <fullName evidence="1">Uncharacterized protein</fullName>
    </submittedName>
</protein>
<organism evidence="1 2">
    <name type="scientific">Caerostris extrusa</name>
    <name type="common">Bark spider</name>
    <name type="synonym">Caerostris bankana</name>
    <dbReference type="NCBI Taxonomy" id="172846"/>
    <lineage>
        <taxon>Eukaryota</taxon>
        <taxon>Metazoa</taxon>
        <taxon>Ecdysozoa</taxon>
        <taxon>Arthropoda</taxon>
        <taxon>Chelicerata</taxon>
        <taxon>Arachnida</taxon>
        <taxon>Araneae</taxon>
        <taxon>Araneomorphae</taxon>
        <taxon>Entelegynae</taxon>
        <taxon>Araneoidea</taxon>
        <taxon>Araneidae</taxon>
        <taxon>Caerostris</taxon>
    </lineage>
</organism>
<sequence length="92" mass="10852">MTDQKDFHEYYHALRRQIKTQYMSKSLVITPHIISSRKVPETYRLQKSSTTAHSTQQTHFLEPEKATVNPPIKKWVRSPYLIVKRAKQNTSP</sequence>
<dbReference type="AlphaFoldDB" id="A0AAV4NB78"/>
<evidence type="ECO:0000313" key="2">
    <source>
        <dbReference type="Proteomes" id="UP001054945"/>
    </source>
</evidence>
<gene>
    <name evidence="1" type="ORF">CEXT_749841</name>
</gene>
<name>A0AAV4NB78_CAEEX</name>